<keyword evidence="4 6" id="KW-1133">Transmembrane helix</keyword>
<accession>A0ABS3PXF0</accession>
<reference evidence="10 11" key="1">
    <citation type="submission" date="2021-03" db="EMBL/GenBank/DDBJ databases">
        <title>Isolation and description of Capnocytophaga bilenii sp. nov., a novel Capnocytophaga species, isolated from a gingivitis subject.</title>
        <authorList>
            <person name="Antezack A."/>
            <person name="Monnet-Corti V."/>
            <person name="La Scola B."/>
        </authorList>
    </citation>
    <scope>NUCLEOTIDE SEQUENCE [LARGE SCALE GENOMIC DNA]</scope>
    <source>
        <strain evidence="10 11">Marseille-Q4570</strain>
    </source>
</reference>
<proteinExistence type="predicted"/>
<feature type="domain" description="PspC-related ToastRack" evidence="9">
    <location>
        <begin position="386"/>
        <end position="465"/>
    </location>
</feature>
<dbReference type="Proteomes" id="UP000681610">
    <property type="component" value="Unassembled WGS sequence"/>
</dbReference>
<dbReference type="Pfam" id="PF22744">
    <property type="entry name" value="Toast-rack_PspC-Cterm"/>
    <property type="match status" value="1"/>
</dbReference>
<protein>
    <submittedName>
        <fullName evidence="10">PspC domain-containing protein</fullName>
    </submittedName>
</protein>
<evidence type="ECO:0000259" key="7">
    <source>
        <dbReference type="Pfam" id="PF04024"/>
    </source>
</evidence>
<evidence type="ECO:0000259" key="9">
    <source>
        <dbReference type="Pfam" id="PF22744"/>
    </source>
</evidence>
<keyword evidence="11" id="KW-1185">Reference proteome</keyword>
<keyword evidence="5 6" id="KW-0472">Membrane</keyword>
<dbReference type="Pfam" id="PF22571">
    <property type="entry name" value="LiaI-LiaF-TM_PspC"/>
    <property type="match status" value="1"/>
</dbReference>
<dbReference type="EMBL" id="JAGDYP010000004">
    <property type="protein sequence ID" value="MBO1884003.1"/>
    <property type="molecule type" value="Genomic_DNA"/>
</dbReference>
<evidence type="ECO:0000313" key="11">
    <source>
        <dbReference type="Proteomes" id="UP000681610"/>
    </source>
</evidence>
<evidence type="ECO:0000259" key="8">
    <source>
        <dbReference type="Pfam" id="PF22571"/>
    </source>
</evidence>
<gene>
    <name evidence="10" type="ORF">J4N46_06160</name>
</gene>
<dbReference type="PANTHER" id="PTHR33885:SF3">
    <property type="entry name" value="PHAGE SHOCK PROTEIN C"/>
    <property type="match status" value="1"/>
</dbReference>
<keyword evidence="2" id="KW-1003">Cell membrane</keyword>
<dbReference type="Pfam" id="PF04024">
    <property type="entry name" value="PspC"/>
    <property type="match status" value="1"/>
</dbReference>
<evidence type="ECO:0000313" key="10">
    <source>
        <dbReference type="EMBL" id="MBO1884003.1"/>
    </source>
</evidence>
<evidence type="ECO:0000256" key="4">
    <source>
        <dbReference type="ARBA" id="ARBA00022989"/>
    </source>
</evidence>
<feature type="domain" description="Phage shock protein PspC N-terminal" evidence="7">
    <location>
        <begin position="108"/>
        <end position="179"/>
    </location>
</feature>
<evidence type="ECO:0000256" key="5">
    <source>
        <dbReference type="ARBA" id="ARBA00023136"/>
    </source>
</evidence>
<name>A0ABS3PXF0_9FLAO</name>
<evidence type="ECO:0000256" key="2">
    <source>
        <dbReference type="ARBA" id="ARBA00022475"/>
    </source>
</evidence>
<comment type="caution">
    <text evidence="10">The sequence shown here is derived from an EMBL/GenBank/DDBJ whole genome shotgun (WGS) entry which is preliminary data.</text>
</comment>
<feature type="transmembrane region" description="Helical" evidence="6">
    <location>
        <begin position="222"/>
        <end position="255"/>
    </location>
</feature>
<evidence type="ECO:0000256" key="3">
    <source>
        <dbReference type="ARBA" id="ARBA00022692"/>
    </source>
</evidence>
<dbReference type="RefSeq" id="WP_208058575.1">
    <property type="nucleotide sequence ID" value="NZ_JAGDYP010000004.1"/>
</dbReference>
<organism evidence="10 11">
    <name type="scientific">Capnocytophaga bilenii</name>
    <dbReference type="NCBI Taxonomy" id="2819369"/>
    <lineage>
        <taxon>Bacteria</taxon>
        <taxon>Pseudomonadati</taxon>
        <taxon>Bacteroidota</taxon>
        <taxon>Flavobacteriia</taxon>
        <taxon>Flavobacteriales</taxon>
        <taxon>Flavobacteriaceae</taxon>
        <taxon>Capnocytophaga</taxon>
    </lineage>
</organism>
<feature type="transmembrane region" description="Helical" evidence="6">
    <location>
        <begin position="139"/>
        <end position="157"/>
    </location>
</feature>
<dbReference type="InterPro" id="IPR054321">
    <property type="entry name" value="PspC-rel_TM"/>
</dbReference>
<comment type="subcellular location">
    <subcellularLocation>
        <location evidence="1">Cell membrane</location>
        <topology evidence="1">Single-pass membrane protein</topology>
    </subcellularLocation>
</comment>
<feature type="domain" description="PspC-related transmembrane region" evidence="8">
    <location>
        <begin position="223"/>
        <end position="336"/>
    </location>
</feature>
<sequence>MDKIKNISLGGFSFLIEENAYTALSQYLAQVRQHLLHNPDRDEIIFDVEQRMAELLKDRTANREVVMHHDVLYLIEVLGKPEQYVEEEEQQQPDSSANATSQTFSATKPLYRDIDDRKIGGVLSGIAHYFSINPTKLRIAFAILFALFFTSGGRWFLPFHSVSFVMLVLYLIFWIVVPAAVTTAQKLEMQGTAVTLDSLATYKANTPPATPSNSTTPKRNSLLLTIIFAVLALPLLFTLVAVIMGIFGLTSASGLSLLVLNDYLPFLISNYTQRIMLYGSVFLLLLVPISLLILVIVRLSYKRFRSTRLWGILTLAAFIGGLIGLGISGTTIAKSFLVQNHIQRKISIPTTADTLYLSIKTKHGNSLALTVDTDTLLVQHESYLRSILPTNEAEPYLLCNQTAMGKTHSQAAQNAKNIRIPLDIKDNHIAIPDYYEIIRGNTYRGQSVHYQLYLPVGKYIKSAKKGEQPYTKSPHLLLEDGLYQMTKDSLRLVNKK</sequence>
<dbReference type="InterPro" id="IPR007168">
    <property type="entry name" value="Phageshock_PspC_N"/>
</dbReference>
<keyword evidence="3 6" id="KW-0812">Transmembrane</keyword>
<evidence type="ECO:0000256" key="1">
    <source>
        <dbReference type="ARBA" id="ARBA00004162"/>
    </source>
</evidence>
<feature type="transmembrane region" description="Helical" evidence="6">
    <location>
        <begin position="309"/>
        <end position="327"/>
    </location>
</feature>
<dbReference type="InterPro" id="IPR054319">
    <property type="entry name" value="PspC-rel_ToastRack"/>
</dbReference>
<feature type="transmembrane region" description="Helical" evidence="6">
    <location>
        <begin position="275"/>
        <end position="297"/>
    </location>
</feature>
<evidence type="ECO:0000256" key="6">
    <source>
        <dbReference type="SAM" id="Phobius"/>
    </source>
</evidence>
<feature type="transmembrane region" description="Helical" evidence="6">
    <location>
        <begin position="163"/>
        <end position="181"/>
    </location>
</feature>
<dbReference type="InterPro" id="IPR052027">
    <property type="entry name" value="PspC"/>
</dbReference>
<dbReference type="PANTHER" id="PTHR33885">
    <property type="entry name" value="PHAGE SHOCK PROTEIN C"/>
    <property type="match status" value="1"/>
</dbReference>